<keyword evidence="1" id="KW-0472">Membrane</keyword>
<reference evidence="2 3" key="1">
    <citation type="journal article" date="2019" name="Nat. Ecol. Evol.">
        <title>Megaphylogeny resolves global patterns of mushroom evolution.</title>
        <authorList>
            <person name="Varga T."/>
            <person name="Krizsan K."/>
            <person name="Foldi C."/>
            <person name="Dima B."/>
            <person name="Sanchez-Garcia M."/>
            <person name="Sanchez-Ramirez S."/>
            <person name="Szollosi G.J."/>
            <person name="Szarkandi J.G."/>
            <person name="Papp V."/>
            <person name="Albert L."/>
            <person name="Andreopoulos W."/>
            <person name="Angelini C."/>
            <person name="Antonin V."/>
            <person name="Barry K.W."/>
            <person name="Bougher N.L."/>
            <person name="Buchanan P."/>
            <person name="Buyck B."/>
            <person name="Bense V."/>
            <person name="Catcheside P."/>
            <person name="Chovatia M."/>
            <person name="Cooper J."/>
            <person name="Damon W."/>
            <person name="Desjardin D."/>
            <person name="Finy P."/>
            <person name="Geml J."/>
            <person name="Haridas S."/>
            <person name="Hughes K."/>
            <person name="Justo A."/>
            <person name="Karasinski D."/>
            <person name="Kautmanova I."/>
            <person name="Kiss B."/>
            <person name="Kocsube S."/>
            <person name="Kotiranta H."/>
            <person name="LaButti K.M."/>
            <person name="Lechner B.E."/>
            <person name="Liimatainen K."/>
            <person name="Lipzen A."/>
            <person name="Lukacs Z."/>
            <person name="Mihaltcheva S."/>
            <person name="Morgado L.N."/>
            <person name="Niskanen T."/>
            <person name="Noordeloos M.E."/>
            <person name="Ohm R.A."/>
            <person name="Ortiz-Santana B."/>
            <person name="Ovrebo C."/>
            <person name="Racz N."/>
            <person name="Riley R."/>
            <person name="Savchenko A."/>
            <person name="Shiryaev A."/>
            <person name="Soop K."/>
            <person name="Spirin V."/>
            <person name="Szebenyi C."/>
            <person name="Tomsovsky M."/>
            <person name="Tulloss R.E."/>
            <person name="Uehling J."/>
            <person name="Grigoriev I.V."/>
            <person name="Vagvolgyi C."/>
            <person name="Papp T."/>
            <person name="Martin F.M."/>
            <person name="Miettinen O."/>
            <person name="Hibbett D.S."/>
            <person name="Nagy L.G."/>
        </authorList>
    </citation>
    <scope>NUCLEOTIDE SEQUENCE [LARGE SCALE GENOMIC DNA]</scope>
    <source>
        <strain evidence="2 3">CBS 121175</strain>
    </source>
</reference>
<feature type="non-terminal residue" evidence="2">
    <location>
        <position position="280"/>
    </location>
</feature>
<keyword evidence="1" id="KW-0812">Transmembrane</keyword>
<keyword evidence="1" id="KW-1133">Transmembrane helix</keyword>
<feature type="transmembrane region" description="Helical" evidence="1">
    <location>
        <begin position="106"/>
        <end position="132"/>
    </location>
</feature>
<dbReference type="Proteomes" id="UP000307440">
    <property type="component" value="Unassembled WGS sequence"/>
</dbReference>
<sequence>GIQFFMTSYGLVVFFETPPGKRKGRGPYIITGCLIFVLFTVSACIDIIKPFGALLEASDGLEYMEVIFSDLATWKHIVNDVSISLVFVLGDGLLLYRCYLMFIGSWWVLVAPVLTYLSSIALSISLLCPLPAGIVTSMETLRNILSVVTNIFVTSIISYRIVATHREVAKALPGQHLAMYTTALRVLLESALPLSIAGIVQAAIHVVPLASGPGRIRDYTGDARALLVAGHTVSAVYYALQAIAPQLIIFRVTTGRSWAQTGGSRDAEAFSRSLAFNQNP</sequence>
<feature type="transmembrane region" description="Helical" evidence="1">
    <location>
        <begin position="81"/>
        <end position="99"/>
    </location>
</feature>
<accession>A0A5C3KPM4</accession>
<evidence type="ECO:0000256" key="1">
    <source>
        <dbReference type="SAM" id="Phobius"/>
    </source>
</evidence>
<protein>
    <submittedName>
        <fullName evidence="2">Uncharacterized protein</fullName>
    </submittedName>
</protein>
<dbReference type="OrthoDB" id="3250682at2759"/>
<evidence type="ECO:0000313" key="2">
    <source>
        <dbReference type="EMBL" id="TFK22302.1"/>
    </source>
</evidence>
<evidence type="ECO:0000313" key="3">
    <source>
        <dbReference type="Proteomes" id="UP000307440"/>
    </source>
</evidence>
<dbReference type="EMBL" id="ML210244">
    <property type="protein sequence ID" value="TFK22302.1"/>
    <property type="molecule type" value="Genomic_DNA"/>
</dbReference>
<dbReference type="STRING" id="230819.A0A5C3KPM4"/>
<gene>
    <name evidence="2" type="ORF">FA15DRAFT_563240</name>
</gene>
<feature type="transmembrane region" description="Helical" evidence="1">
    <location>
        <begin position="144"/>
        <end position="162"/>
    </location>
</feature>
<feature type="non-terminal residue" evidence="2">
    <location>
        <position position="1"/>
    </location>
</feature>
<keyword evidence="3" id="KW-1185">Reference proteome</keyword>
<dbReference type="AlphaFoldDB" id="A0A5C3KPM4"/>
<proteinExistence type="predicted"/>
<name>A0A5C3KPM4_COPMA</name>
<feature type="transmembrane region" description="Helical" evidence="1">
    <location>
        <begin position="28"/>
        <end position="48"/>
    </location>
</feature>
<organism evidence="2 3">
    <name type="scientific">Coprinopsis marcescibilis</name>
    <name type="common">Agaric fungus</name>
    <name type="synonym">Psathyrella marcescibilis</name>
    <dbReference type="NCBI Taxonomy" id="230819"/>
    <lineage>
        <taxon>Eukaryota</taxon>
        <taxon>Fungi</taxon>
        <taxon>Dikarya</taxon>
        <taxon>Basidiomycota</taxon>
        <taxon>Agaricomycotina</taxon>
        <taxon>Agaricomycetes</taxon>
        <taxon>Agaricomycetidae</taxon>
        <taxon>Agaricales</taxon>
        <taxon>Agaricineae</taxon>
        <taxon>Psathyrellaceae</taxon>
        <taxon>Coprinopsis</taxon>
    </lineage>
</organism>